<protein>
    <submittedName>
        <fullName evidence="2">Uncharacterized protein</fullName>
    </submittedName>
</protein>
<evidence type="ECO:0000313" key="3">
    <source>
        <dbReference type="Proteomes" id="UP001431783"/>
    </source>
</evidence>
<name>A0AAW1VE30_9CUCU</name>
<feature type="compositionally biased region" description="Polar residues" evidence="1">
    <location>
        <begin position="11"/>
        <end position="41"/>
    </location>
</feature>
<evidence type="ECO:0000313" key="2">
    <source>
        <dbReference type="EMBL" id="KAK9891097.1"/>
    </source>
</evidence>
<dbReference type="EMBL" id="JARQZJ010000127">
    <property type="protein sequence ID" value="KAK9891097.1"/>
    <property type="molecule type" value="Genomic_DNA"/>
</dbReference>
<dbReference type="AlphaFoldDB" id="A0AAW1VE30"/>
<accession>A0AAW1VE30</accession>
<dbReference type="Proteomes" id="UP001431783">
    <property type="component" value="Unassembled WGS sequence"/>
</dbReference>
<proteinExistence type="predicted"/>
<evidence type="ECO:0000256" key="1">
    <source>
        <dbReference type="SAM" id="MobiDB-lite"/>
    </source>
</evidence>
<keyword evidence="3" id="KW-1185">Reference proteome</keyword>
<comment type="caution">
    <text evidence="2">The sequence shown here is derived from an EMBL/GenBank/DDBJ whole genome shotgun (WGS) entry which is preliminary data.</text>
</comment>
<feature type="region of interest" description="Disordered" evidence="1">
    <location>
        <begin position="1"/>
        <end position="45"/>
    </location>
</feature>
<reference evidence="2 3" key="1">
    <citation type="submission" date="2023-03" db="EMBL/GenBank/DDBJ databases">
        <title>Genome insight into feeding habits of ladybird beetles.</title>
        <authorList>
            <person name="Li H.-S."/>
            <person name="Huang Y.-H."/>
            <person name="Pang H."/>
        </authorList>
    </citation>
    <scope>NUCLEOTIDE SEQUENCE [LARGE SCALE GENOMIC DNA]</scope>
    <source>
        <strain evidence="2">SYSU_2023b</strain>
        <tissue evidence="2">Whole body</tissue>
    </source>
</reference>
<organism evidence="2 3">
    <name type="scientific">Henosepilachna vigintioctopunctata</name>
    <dbReference type="NCBI Taxonomy" id="420089"/>
    <lineage>
        <taxon>Eukaryota</taxon>
        <taxon>Metazoa</taxon>
        <taxon>Ecdysozoa</taxon>
        <taxon>Arthropoda</taxon>
        <taxon>Hexapoda</taxon>
        <taxon>Insecta</taxon>
        <taxon>Pterygota</taxon>
        <taxon>Neoptera</taxon>
        <taxon>Endopterygota</taxon>
        <taxon>Coleoptera</taxon>
        <taxon>Polyphaga</taxon>
        <taxon>Cucujiformia</taxon>
        <taxon>Coccinelloidea</taxon>
        <taxon>Coccinellidae</taxon>
        <taxon>Epilachninae</taxon>
        <taxon>Epilachnini</taxon>
        <taxon>Henosepilachna</taxon>
    </lineage>
</organism>
<sequence length="248" mass="29126">MDYSRFRNRTLGASTPLASSSRFGSRSDLNTTRFQEPGTQRESNKNDKLDSAYFEYLQNRMKERIITTSIQNYEDILQKQINYRQTQILKMKKSLKKKKRMLDNITERNELMEILQRVEKCFKEFESCSKQGVPIERLLTFSNVIGDASKNLHCIGIKKIINREEWSLLLKLMDDCCKFLLNFFKSNRSIKEFELIDQVSDGMRKVLDLQIIIQESCLKSSCLKKEICTHYLQEVADFFKLLSHTSAV</sequence>
<gene>
    <name evidence="2" type="ORF">WA026_013416</name>
</gene>